<comment type="caution">
    <text evidence="1">The sequence shown here is derived from an EMBL/GenBank/DDBJ whole genome shotgun (WGS) entry which is preliminary data.</text>
</comment>
<sequence>MFILYGNICNIRDIVAELKAHGKCAMVHADLVLGLGSKDVAIDFLKEQTGADGIISTKPMLVRRAQELKMFGILRAFIIDSMAVANIRKMLDTLRPDMIEIMPGVMPKIIKSLRGSTDILLIAGGLISEKKEVLELFAAGADAISTTKQELWYI</sequence>
<reference evidence="1 2" key="1">
    <citation type="submission" date="2024-03" db="EMBL/GenBank/DDBJ databases">
        <title>Human intestinal bacterial collection.</title>
        <authorList>
            <person name="Pauvert C."/>
            <person name="Hitch T.C.A."/>
            <person name="Clavel T."/>
        </authorList>
    </citation>
    <scope>NUCLEOTIDE SEQUENCE [LARGE SCALE GENOMIC DNA]</scope>
    <source>
        <strain evidence="1 2">CLA-AP-H27</strain>
    </source>
</reference>
<dbReference type="RefSeq" id="WP_349230359.1">
    <property type="nucleotide sequence ID" value="NZ_JBBMFJ010000039.1"/>
</dbReference>
<evidence type="ECO:0000313" key="1">
    <source>
        <dbReference type="EMBL" id="MEQ2564355.1"/>
    </source>
</evidence>
<dbReference type="Gene3D" id="3.20.20.70">
    <property type="entry name" value="Aldolase class I"/>
    <property type="match status" value="1"/>
</dbReference>
<dbReference type="InterPro" id="IPR006699">
    <property type="entry name" value="GlpP"/>
</dbReference>
<dbReference type="Proteomes" id="UP001437460">
    <property type="component" value="Unassembled WGS sequence"/>
</dbReference>
<dbReference type="PIRSF" id="PIRSF016897">
    <property type="entry name" value="GlpP"/>
    <property type="match status" value="1"/>
</dbReference>
<dbReference type="InterPro" id="IPR013785">
    <property type="entry name" value="Aldolase_TIM"/>
</dbReference>
<dbReference type="Pfam" id="PF04309">
    <property type="entry name" value="G3P_antiterm"/>
    <property type="match status" value="1"/>
</dbReference>
<protein>
    <submittedName>
        <fullName evidence="1">Glycerol-3-phosphate responsive antiterminator</fullName>
    </submittedName>
</protein>
<name>A0ABV1HPV8_9FIRM</name>
<dbReference type="SUPFAM" id="SSF110391">
    <property type="entry name" value="GlpP-like"/>
    <property type="match status" value="1"/>
</dbReference>
<keyword evidence="2" id="KW-1185">Reference proteome</keyword>
<dbReference type="PANTHER" id="PTHR35787:SF1">
    <property type="entry name" value="GLYCEROL UPTAKE OPERON ANTITERMINATOR REGULATORY PROTEIN"/>
    <property type="match status" value="1"/>
</dbReference>
<organism evidence="1 2">
    <name type="scientific">Ventrimonas faecis</name>
    <dbReference type="NCBI Taxonomy" id="3133170"/>
    <lineage>
        <taxon>Bacteria</taxon>
        <taxon>Bacillati</taxon>
        <taxon>Bacillota</taxon>
        <taxon>Clostridia</taxon>
        <taxon>Lachnospirales</taxon>
        <taxon>Lachnospiraceae</taxon>
        <taxon>Ventrimonas</taxon>
    </lineage>
</organism>
<dbReference type="PANTHER" id="PTHR35787">
    <property type="entry name" value="GLYCEROL UPTAKE OPERON ANTITERMINATOR REGULATORY PROTEIN"/>
    <property type="match status" value="1"/>
</dbReference>
<evidence type="ECO:0000313" key="2">
    <source>
        <dbReference type="Proteomes" id="UP001437460"/>
    </source>
</evidence>
<dbReference type="EMBL" id="JBBMFJ010000039">
    <property type="protein sequence ID" value="MEQ2564355.1"/>
    <property type="molecule type" value="Genomic_DNA"/>
</dbReference>
<accession>A0ABV1HPV8</accession>
<gene>
    <name evidence="1" type="ORF">WMO41_14485</name>
</gene>
<proteinExistence type="predicted"/>